<evidence type="ECO:0000313" key="1">
    <source>
        <dbReference type="EMBL" id="KID49886.1"/>
    </source>
</evidence>
<protein>
    <submittedName>
        <fullName evidence="1">Uncharacterized protein</fullName>
    </submittedName>
</protein>
<dbReference type="Proteomes" id="UP000031184">
    <property type="component" value="Unassembled WGS sequence"/>
</dbReference>
<dbReference type="EMBL" id="AUZI01000011">
    <property type="protein sequence ID" value="KID49886.1"/>
    <property type="molecule type" value="Genomic_DNA"/>
</dbReference>
<name>A0A017H6T5_9FUSO</name>
<organism evidence="1 2">
    <name type="scientific">Fusobacterium necrophorum subsp. funduliforme B35</name>
    <dbReference type="NCBI Taxonomy" id="1226633"/>
    <lineage>
        <taxon>Bacteria</taxon>
        <taxon>Fusobacteriati</taxon>
        <taxon>Fusobacteriota</taxon>
        <taxon>Fusobacteriia</taxon>
        <taxon>Fusobacteriales</taxon>
        <taxon>Fusobacteriaceae</taxon>
        <taxon>Fusobacterium</taxon>
    </lineage>
</organism>
<reference evidence="1 2" key="1">
    <citation type="submission" date="2013-08" db="EMBL/GenBank/DDBJ databases">
        <title>An opportunistic ruminal bacterium that causes liver abscesses in cattle.</title>
        <authorList>
            <person name="Benahmed F.H."/>
            <person name="Rasmussen M."/>
            <person name="Harbottle H."/>
            <person name="Soppet D."/>
            <person name="Nagaraja T.G."/>
            <person name="Davidson M."/>
        </authorList>
    </citation>
    <scope>NUCLEOTIDE SEQUENCE [LARGE SCALE GENOMIC DNA]</scope>
    <source>
        <strain evidence="1 2">B35</strain>
    </source>
</reference>
<dbReference type="RefSeq" id="WP_005959304.1">
    <property type="nucleotide sequence ID" value="NZ_AOJP01000001.1"/>
</dbReference>
<gene>
    <name evidence="1" type="ORF">C095_03655</name>
</gene>
<evidence type="ECO:0000313" key="2">
    <source>
        <dbReference type="Proteomes" id="UP000031184"/>
    </source>
</evidence>
<dbReference type="GeneID" id="75075709"/>
<dbReference type="AlphaFoldDB" id="A0A017H6T5"/>
<sequence>MEIEMTKEVKEYLERKSADGILLEYMPPCSMCNGSTFHVVAHIVKIRDQNKIKDFVNRVQINGVEILIPKEIEHMKKLKLEFKKALLSKNGSIKVTYYE</sequence>
<comment type="caution">
    <text evidence="1">The sequence shown here is derived from an EMBL/GenBank/DDBJ whole genome shotgun (WGS) entry which is preliminary data.</text>
</comment>
<dbReference type="PATRIC" id="fig|1226633.4.peg.733"/>
<proteinExistence type="predicted"/>
<dbReference type="OrthoDB" id="9897925at2"/>
<accession>A0A017H6T5</accession>